<dbReference type="eggNOG" id="COG2244">
    <property type="taxonomic scope" value="Bacteria"/>
</dbReference>
<accession>E4TJ32</accession>
<feature type="transmembrane region" description="Helical" evidence="6">
    <location>
        <begin position="198"/>
        <end position="218"/>
    </location>
</feature>
<reference key="1">
    <citation type="submission" date="2010-11" db="EMBL/GenBank/DDBJ databases">
        <title>The complete genome of chromosome of Calditerrivibrio nitroreducens DSM 19672.</title>
        <authorList>
            <consortium name="US DOE Joint Genome Institute (JGI-PGF)"/>
            <person name="Lucas S."/>
            <person name="Copeland A."/>
            <person name="Lapidus A."/>
            <person name="Bruce D."/>
            <person name="Goodwin L."/>
            <person name="Pitluck S."/>
            <person name="Kyrpides N."/>
            <person name="Mavromatis K."/>
            <person name="Ivanova N."/>
            <person name="Mikhailova N."/>
            <person name="Zeytun A."/>
            <person name="Brettin T."/>
            <person name="Detter J.C."/>
            <person name="Tapia R."/>
            <person name="Han C."/>
            <person name="Land M."/>
            <person name="Hauser L."/>
            <person name="Markowitz V."/>
            <person name="Cheng J.-F."/>
            <person name="Hugenholtz P."/>
            <person name="Woyke T."/>
            <person name="Wu D."/>
            <person name="Spring S."/>
            <person name="Schroeder M."/>
            <person name="Brambilla E."/>
            <person name="Klenk H.-P."/>
            <person name="Eisen J.A."/>
        </authorList>
    </citation>
    <scope>NUCLEOTIDE SEQUENCE [LARGE SCALE GENOMIC DNA]</scope>
    <source>
        <strain>DSM 19672</strain>
    </source>
</reference>
<evidence type="ECO:0000256" key="4">
    <source>
        <dbReference type="ARBA" id="ARBA00022989"/>
    </source>
</evidence>
<protein>
    <submittedName>
        <fullName evidence="7">Polysaccharide biosynthesis protein</fullName>
    </submittedName>
</protein>
<gene>
    <name evidence="7" type="ordered locus">Calni_0155</name>
</gene>
<feature type="transmembrane region" description="Helical" evidence="6">
    <location>
        <begin position="38"/>
        <end position="58"/>
    </location>
</feature>
<feature type="transmembrane region" description="Helical" evidence="6">
    <location>
        <begin position="245"/>
        <end position="263"/>
    </location>
</feature>
<feature type="transmembrane region" description="Helical" evidence="6">
    <location>
        <begin position="7"/>
        <end position="26"/>
    </location>
</feature>
<feature type="transmembrane region" description="Helical" evidence="6">
    <location>
        <begin position="79"/>
        <end position="99"/>
    </location>
</feature>
<evidence type="ECO:0000256" key="5">
    <source>
        <dbReference type="ARBA" id="ARBA00023136"/>
    </source>
</evidence>
<dbReference type="PANTHER" id="PTHR30250">
    <property type="entry name" value="PST FAMILY PREDICTED COLANIC ACID TRANSPORTER"/>
    <property type="match status" value="1"/>
</dbReference>
<evidence type="ECO:0000313" key="8">
    <source>
        <dbReference type="Proteomes" id="UP000007039"/>
    </source>
</evidence>
<name>E4TJ32_CALNY</name>
<sequence precursor="true">MFKNLSYVSISFIYINLLGYLFHIIVSRQLGPVKYGEFIVYYSLILVGSNVAGILGNISVKKIIENPELKFETLRFFRIFNLIVGLIFFLLIIIFSGIISDFLNLTGSFYLYLVALAILLALIVTPEKSLIQADKNFKSLSIINSTELTMRFFFAIILIFSGYEISGAILSTPFALLMVFFVLLYLNDHVFGKINPIHLKTIIITILYISPMSIVIYFDSIFVTRVFSYENAGIYGSFSVLGKTALYFCLTLFNVFFPEFLLLKDSKKMYKIIRLANILTFSIYIVIIIVVILVGKPIYEFLFGYQYISGFQYLVPYLIALIPLTLNSYNIGLLTVLEKYLPLIYFYLISYLAGFIILDLSKIIVYIGYIFLINFVFYLVFLIALFLSKKNHSI</sequence>
<feature type="transmembrane region" description="Helical" evidence="6">
    <location>
        <begin position="314"/>
        <end position="333"/>
    </location>
</feature>
<dbReference type="EMBL" id="CP002347">
    <property type="protein sequence ID" value="ADR18068.1"/>
    <property type="molecule type" value="Genomic_DNA"/>
</dbReference>
<feature type="transmembrane region" description="Helical" evidence="6">
    <location>
        <begin position="275"/>
        <end position="294"/>
    </location>
</feature>
<dbReference type="RefSeq" id="WP_013450285.1">
    <property type="nucleotide sequence ID" value="NC_014758.1"/>
</dbReference>
<proteinExistence type="predicted"/>
<evidence type="ECO:0000256" key="2">
    <source>
        <dbReference type="ARBA" id="ARBA00022475"/>
    </source>
</evidence>
<keyword evidence="3 6" id="KW-0812">Transmembrane</keyword>
<evidence type="ECO:0000256" key="6">
    <source>
        <dbReference type="SAM" id="Phobius"/>
    </source>
</evidence>
<evidence type="ECO:0000256" key="3">
    <source>
        <dbReference type="ARBA" id="ARBA00022692"/>
    </source>
</evidence>
<organism evidence="7 8">
    <name type="scientific">Calditerrivibrio nitroreducens (strain DSM 19672 / NBRC 101217 / Yu37-1)</name>
    <dbReference type="NCBI Taxonomy" id="768670"/>
    <lineage>
        <taxon>Bacteria</taxon>
        <taxon>Pseudomonadati</taxon>
        <taxon>Deferribacterota</taxon>
        <taxon>Deferribacteres</taxon>
        <taxon>Deferribacterales</taxon>
        <taxon>Calditerrivibrionaceae</taxon>
    </lineage>
</organism>
<dbReference type="STRING" id="768670.Calni_0155"/>
<feature type="transmembrane region" description="Helical" evidence="6">
    <location>
        <begin position="340"/>
        <end position="358"/>
    </location>
</feature>
<keyword evidence="2" id="KW-1003">Cell membrane</keyword>
<dbReference type="OrthoDB" id="11642at2"/>
<dbReference type="HOGENOM" id="CLU_701933_0_0_0"/>
<dbReference type="Proteomes" id="UP000007039">
    <property type="component" value="Chromosome"/>
</dbReference>
<dbReference type="KEGG" id="cni:Calni_0155"/>
<dbReference type="PANTHER" id="PTHR30250:SF26">
    <property type="entry name" value="PSMA PROTEIN"/>
    <property type="match status" value="1"/>
</dbReference>
<keyword evidence="4 6" id="KW-1133">Transmembrane helix</keyword>
<keyword evidence="8" id="KW-1185">Reference proteome</keyword>
<dbReference type="InterPro" id="IPR050833">
    <property type="entry name" value="Poly_Biosynth_Transport"/>
</dbReference>
<dbReference type="AlphaFoldDB" id="E4TJ32"/>
<keyword evidence="5 6" id="KW-0472">Membrane</keyword>
<evidence type="ECO:0000256" key="1">
    <source>
        <dbReference type="ARBA" id="ARBA00004651"/>
    </source>
</evidence>
<feature type="transmembrane region" description="Helical" evidence="6">
    <location>
        <begin position="165"/>
        <end position="186"/>
    </location>
</feature>
<evidence type="ECO:0000313" key="7">
    <source>
        <dbReference type="EMBL" id="ADR18068.1"/>
    </source>
</evidence>
<reference evidence="7 8" key="2">
    <citation type="journal article" date="2011" name="Stand. Genomic Sci.">
        <title>Complete genome sequence of Calditerrivibrio nitroreducens type strain (Yu37-1).</title>
        <authorList>
            <person name="Pitluck S."/>
            <person name="Sikorski J."/>
            <person name="Zeytun A."/>
            <person name="Lapidus A."/>
            <person name="Nolan M."/>
            <person name="Lucas S."/>
            <person name="Hammon N."/>
            <person name="Deshpande S."/>
            <person name="Cheng J.F."/>
            <person name="Tapia R."/>
            <person name="Han C."/>
            <person name="Goodwin L."/>
            <person name="Liolios K."/>
            <person name="Pagani I."/>
            <person name="Ivanova N."/>
            <person name="Mavromatis K."/>
            <person name="Pati A."/>
            <person name="Chen A."/>
            <person name="Palaniappan K."/>
            <person name="Hauser L."/>
            <person name="Chang Y.J."/>
            <person name="Jeffries C.D."/>
            <person name="Detter J.C."/>
            <person name="Brambilla E."/>
            <person name="Djao O.D."/>
            <person name="Rohde M."/>
            <person name="Spring S."/>
            <person name="Goker M."/>
            <person name="Woyke T."/>
            <person name="Bristow J."/>
            <person name="Eisen J.A."/>
            <person name="Markowitz V."/>
            <person name="Hugenholtz P."/>
            <person name="Kyrpides N.C."/>
            <person name="Klenk H.P."/>
            <person name="Land M."/>
        </authorList>
    </citation>
    <scope>NUCLEOTIDE SEQUENCE [LARGE SCALE GENOMIC DNA]</scope>
    <source>
        <strain evidence="8">DSM 19672 / NBRC 101217 / Yu37-1</strain>
    </source>
</reference>
<feature type="transmembrane region" description="Helical" evidence="6">
    <location>
        <begin position="105"/>
        <end position="125"/>
    </location>
</feature>
<feature type="transmembrane region" description="Helical" evidence="6">
    <location>
        <begin position="364"/>
        <end position="387"/>
    </location>
</feature>
<dbReference type="GO" id="GO:0005886">
    <property type="term" value="C:plasma membrane"/>
    <property type="evidence" value="ECO:0007669"/>
    <property type="project" value="UniProtKB-SubCell"/>
</dbReference>
<comment type="subcellular location">
    <subcellularLocation>
        <location evidence="1">Cell membrane</location>
        <topology evidence="1">Multi-pass membrane protein</topology>
    </subcellularLocation>
</comment>